<keyword evidence="3" id="KW-0808">Transferase</keyword>
<dbReference type="CDD" id="cd00609">
    <property type="entry name" value="AAT_like"/>
    <property type="match status" value="1"/>
</dbReference>
<dbReference type="GO" id="GO:0030170">
    <property type="term" value="F:pyridoxal phosphate binding"/>
    <property type="evidence" value="ECO:0007669"/>
    <property type="project" value="InterPro"/>
</dbReference>
<dbReference type="AlphaFoldDB" id="A0A3D9IT07"/>
<dbReference type="Gene3D" id="3.40.640.10">
    <property type="entry name" value="Type I PLP-dependent aspartate aminotransferase-like (Major domain)"/>
    <property type="match status" value="1"/>
</dbReference>
<accession>A0A3D9IT07</accession>
<keyword evidence="3" id="KW-0032">Aminotransferase</keyword>
<dbReference type="InterPro" id="IPR000524">
    <property type="entry name" value="Tscrpt_reg_HTH_GntR"/>
</dbReference>
<dbReference type="CDD" id="cd07377">
    <property type="entry name" value="WHTH_GntR"/>
    <property type="match status" value="1"/>
</dbReference>
<protein>
    <submittedName>
        <fullName evidence="9">DNA-binding transcriptional MocR family regulator</fullName>
    </submittedName>
</protein>
<dbReference type="SUPFAM" id="SSF53383">
    <property type="entry name" value="PLP-dependent transferases"/>
    <property type="match status" value="1"/>
</dbReference>
<dbReference type="InterPro" id="IPR036390">
    <property type="entry name" value="WH_DNA-bd_sf"/>
</dbReference>
<evidence type="ECO:0000313" key="10">
    <source>
        <dbReference type="Proteomes" id="UP000256869"/>
    </source>
</evidence>
<dbReference type="Pfam" id="PF00392">
    <property type="entry name" value="GntR"/>
    <property type="match status" value="1"/>
</dbReference>
<dbReference type="GO" id="GO:0003700">
    <property type="term" value="F:DNA-binding transcription factor activity"/>
    <property type="evidence" value="ECO:0007669"/>
    <property type="project" value="InterPro"/>
</dbReference>
<keyword evidence="6 9" id="KW-0238">DNA-binding</keyword>
<dbReference type="InterPro" id="IPR015421">
    <property type="entry name" value="PyrdxlP-dep_Trfase_major"/>
</dbReference>
<reference evidence="9 10" key="1">
    <citation type="submission" date="2018-07" db="EMBL/GenBank/DDBJ databases">
        <title>Genomic Encyclopedia of Type Strains, Phase III (KMG-III): the genomes of soil and plant-associated and newly described type strains.</title>
        <authorList>
            <person name="Whitman W."/>
        </authorList>
    </citation>
    <scope>NUCLEOTIDE SEQUENCE [LARGE SCALE GENOMIC DNA]</scope>
    <source>
        <strain evidence="9 10">CECT 8236</strain>
    </source>
</reference>
<evidence type="ECO:0000256" key="5">
    <source>
        <dbReference type="ARBA" id="ARBA00023015"/>
    </source>
</evidence>
<keyword evidence="10" id="KW-1185">Reference proteome</keyword>
<dbReference type="Gene3D" id="1.10.10.10">
    <property type="entry name" value="Winged helix-like DNA-binding domain superfamily/Winged helix DNA-binding domain"/>
    <property type="match status" value="1"/>
</dbReference>
<dbReference type="SMART" id="SM00345">
    <property type="entry name" value="HTH_GNTR"/>
    <property type="match status" value="1"/>
</dbReference>
<dbReference type="Pfam" id="PF00155">
    <property type="entry name" value="Aminotran_1_2"/>
    <property type="match status" value="1"/>
</dbReference>
<dbReference type="PANTHER" id="PTHR46577:SF1">
    <property type="entry name" value="HTH-TYPE TRANSCRIPTIONAL REGULATORY PROTEIN GABR"/>
    <property type="match status" value="1"/>
</dbReference>
<evidence type="ECO:0000256" key="4">
    <source>
        <dbReference type="ARBA" id="ARBA00022898"/>
    </source>
</evidence>
<evidence type="ECO:0000256" key="7">
    <source>
        <dbReference type="ARBA" id="ARBA00023163"/>
    </source>
</evidence>
<keyword evidence="5" id="KW-0805">Transcription regulation</keyword>
<dbReference type="SUPFAM" id="SSF46785">
    <property type="entry name" value="Winged helix' DNA-binding domain"/>
    <property type="match status" value="1"/>
</dbReference>
<dbReference type="Proteomes" id="UP000256869">
    <property type="component" value="Unassembled WGS sequence"/>
</dbReference>
<keyword evidence="4" id="KW-0663">Pyridoxal phosphate</keyword>
<dbReference type="EMBL" id="QRDY01000002">
    <property type="protein sequence ID" value="RED64892.1"/>
    <property type="molecule type" value="Genomic_DNA"/>
</dbReference>
<dbReference type="GO" id="GO:0003677">
    <property type="term" value="F:DNA binding"/>
    <property type="evidence" value="ECO:0007669"/>
    <property type="project" value="UniProtKB-KW"/>
</dbReference>
<dbReference type="InterPro" id="IPR004839">
    <property type="entry name" value="Aminotransferase_I/II_large"/>
</dbReference>
<gene>
    <name evidence="9" type="ORF">DFP95_102313</name>
</gene>
<comment type="similarity">
    <text evidence="2">In the C-terminal section; belongs to the class-I pyridoxal-phosphate-dependent aminotransferase family.</text>
</comment>
<comment type="caution">
    <text evidence="9">The sequence shown here is derived from an EMBL/GenBank/DDBJ whole genome shotgun (WGS) entry which is preliminary data.</text>
</comment>
<dbReference type="InterPro" id="IPR015424">
    <property type="entry name" value="PyrdxlP-dep_Trfase"/>
</dbReference>
<dbReference type="InterPro" id="IPR051446">
    <property type="entry name" value="HTH_trans_reg/aminotransferase"/>
</dbReference>
<evidence type="ECO:0000256" key="3">
    <source>
        <dbReference type="ARBA" id="ARBA00022576"/>
    </source>
</evidence>
<dbReference type="InterPro" id="IPR036388">
    <property type="entry name" value="WH-like_DNA-bd_sf"/>
</dbReference>
<proteinExistence type="inferred from homology"/>
<dbReference type="PROSITE" id="PS50949">
    <property type="entry name" value="HTH_GNTR"/>
    <property type="match status" value="1"/>
</dbReference>
<dbReference type="PANTHER" id="PTHR46577">
    <property type="entry name" value="HTH-TYPE TRANSCRIPTIONAL REGULATORY PROTEIN GABR"/>
    <property type="match status" value="1"/>
</dbReference>
<dbReference type="GO" id="GO:0008483">
    <property type="term" value="F:transaminase activity"/>
    <property type="evidence" value="ECO:0007669"/>
    <property type="project" value="UniProtKB-KW"/>
</dbReference>
<evidence type="ECO:0000256" key="2">
    <source>
        <dbReference type="ARBA" id="ARBA00005384"/>
    </source>
</evidence>
<sequence length="461" mass="53103">MMIYEEIVDEIMKRIEDGSLKPGNKLPSIRALSQDFACSKNTAIKAYIELEKRHIIYSVPQSGYYVVEGYRRREQTEETDATIDFLSAGPDRHAMPYLDFQHCINQAIERYKEEMFTYSDIQGLQSLRFQLARHLQDLQVFTVPERIYVVSGSQQALHLLVSLPFPNGKQNICLEQPTHAGFIESIRHYGKESYGIEVGREGIDLKRLEQLFKHHDIKLFYMVSRFHNPTGYSHTNESRKRIVELAQQYDVYIIEDDYMGDLDSNPKNDPMFAYDPSGRVIYVKSFSKVMLPGLRLGLAVIPDELREAFLRAKFAADVHTPMLTQGALEIYLQSGMFNAHIDRMRKLYSRKATLLQRAFQDWLPAEASYSGSLSGFYSTIELPVPIKAKQMAQYLENQHVLVDQAERMFLPDFAKDNVVRLSISQVEEDLIEKGIQMIAKGITELINRRIEVRFASQSSAQ</sequence>
<evidence type="ECO:0000259" key="8">
    <source>
        <dbReference type="PROSITE" id="PS50949"/>
    </source>
</evidence>
<evidence type="ECO:0000256" key="1">
    <source>
        <dbReference type="ARBA" id="ARBA00001933"/>
    </source>
</evidence>
<keyword evidence="7" id="KW-0804">Transcription</keyword>
<comment type="cofactor">
    <cofactor evidence="1">
        <name>pyridoxal 5'-phosphate</name>
        <dbReference type="ChEBI" id="CHEBI:597326"/>
    </cofactor>
</comment>
<evidence type="ECO:0000256" key="6">
    <source>
        <dbReference type="ARBA" id="ARBA00023125"/>
    </source>
</evidence>
<organism evidence="9 10">
    <name type="scientific">Cohnella lupini</name>
    <dbReference type="NCBI Taxonomy" id="1294267"/>
    <lineage>
        <taxon>Bacteria</taxon>
        <taxon>Bacillati</taxon>
        <taxon>Bacillota</taxon>
        <taxon>Bacilli</taxon>
        <taxon>Bacillales</taxon>
        <taxon>Paenibacillaceae</taxon>
        <taxon>Cohnella</taxon>
    </lineage>
</organism>
<feature type="domain" description="HTH gntR-type" evidence="8">
    <location>
        <begin position="1"/>
        <end position="69"/>
    </location>
</feature>
<name>A0A3D9IT07_9BACL</name>
<evidence type="ECO:0000313" key="9">
    <source>
        <dbReference type="EMBL" id="RED64892.1"/>
    </source>
</evidence>